<keyword evidence="2" id="KW-1133">Transmembrane helix</keyword>
<feature type="transmembrane region" description="Helical" evidence="2">
    <location>
        <begin position="206"/>
        <end position="226"/>
    </location>
</feature>
<accession>A0A814PDH7</accession>
<keyword evidence="2" id="KW-0812">Transmembrane</keyword>
<dbReference type="Proteomes" id="UP000663879">
    <property type="component" value="Unassembled WGS sequence"/>
</dbReference>
<dbReference type="Pfam" id="PF10551">
    <property type="entry name" value="MULE"/>
    <property type="match status" value="1"/>
</dbReference>
<keyword evidence="2" id="KW-0472">Membrane</keyword>
<dbReference type="OrthoDB" id="93990at2759"/>
<dbReference type="PANTHER" id="PTHR47160:SF8">
    <property type="entry name" value="MULE TRANSPOSASE DOMAIN-CONTAINING PROTEIN"/>
    <property type="match status" value="1"/>
</dbReference>
<evidence type="ECO:0000259" key="3">
    <source>
        <dbReference type="Pfam" id="PF10551"/>
    </source>
</evidence>
<dbReference type="AlphaFoldDB" id="A0A814PDH7"/>
<evidence type="ECO:0000256" key="2">
    <source>
        <dbReference type="SAM" id="Phobius"/>
    </source>
</evidence>
<gene>
    <name evidence="4" type="ORF">OXX778_LOCUS21328</name>
</gene>
<dbReference type="InterPro" id="IPR018289">
    <property type="entry name" value="MULE_transposase_dom"/>
</dbReference>
<protein>
    <recommendedName>
        <fullName evidence="3">MULE transposase domain-containing protein</fullName>
    </recommendedName>
</protein>
<organism evidence="4 5">
    <name type="scientific">Brachionus calyciflorus</name>
    <dbReference type="NCBI Taxonomy" id="104777"/>
    <lineage>
        <taxon>Eukaryota</taxon>
        <taxon>Metazoa</taxon>
        <taxon>Spiralia</taxon>
        <taxon>Gnathifera</taxon>
        <taxon>Rotifera</taxon>
        <taxon>Eurotatoria</taxon>
        <taxon>Monogononta</taxon>
        <taxon>Pseudotrocha</taxon>
        <taxon>Ploima</taxon>
        <taxon>Brachionidae</taxon>
        <taxon>Brachionus</taxon>
    </lineage>
</organism>
<reference evidence="4" key="1">
    <citation type="submission" date="2021-02" db="EMBL/GenBank/DDBJ databases">
        <authorList>
            <person name="Nowell W R."/>
        </authorList>
    </citation>
    <scope>NUCLEOTIDE SEQUENCE</scope>
    <source>
        <strain evidence="4">Ploen Becks lab</strain>
    </source>
</reference>
<evidence type="ECO:0000313" key="5">
    <source>
        <dbReference type="Proteomes" id="UP000663879"/>
    </source>
</evidence>
<sequence>IIDRYNETKSYKDRPRPSRPRISTEKDDRNLVRLVKKNRTEPSHVLENQWKLSNGKTASSFLVSTNNLISKKYPQLHFKGHFYLLSNPPFNWRCSLAHAKTNGKTKGEQYDFEILNEVHIDDSDIESTDSLLLKERRQPSILAETLIPETLKFTKQGENFLLYESGIMDNELFLIFGTRKNLEIFENNHIFCDGTFKVCPKLLVQLYTMHALVEGCLVPVLFVLLTRKNQAIYEKMPVVVKSFLSLDPKSFNVDFELAFLNAVKTVFPRSVVNGCYFHFRKSMLSEIQDLGLTVDCHLNKEINRFLKIPQMKT</sequence>
<feature type="domain" description="MULE transposase" evidence="3">
    <location>
        <begin position="191"/>
        <end position="281"/>
    </location>
</feature>
<dbReference type="PANTHER" id="PTHR47160">
    <property type="entry name" value="PUTATIVE-RELATED"/>
    <property type="match status" value="1"/>
</dbReference>
<evidence type="ECO:0000313" key="4">
    <source>
        <dbReference type="EMBL" id="CAF1104709.1"/>
    </source>
</evidence>
<keyword evidence="5" id="KW-1185">Reference proteome</keyword>
<evidence type="ECO:0000256" key="1">
    <source>
        <dbReference type="SAM" id="MobiDB-lite"/>
    </source>
</evidence>
<feature type="non-terminal residue" evidence="4">
    <location>
        <position position="313"/>
    </location>
</feature>
<proteinExistence type="predicted"/>
<name>A0A814PDH7_9BILA</name>
<dbReference type="EMBL" id="CAJNOC010007769">
    <property type="protein sequence ID" value="CAF1104709.1"/>
    <property type="molecule type" value="Genomic_DNA"/>
</dbReference>
<comment type="caution">
    <text evidence="4">The sequence shown here is derived from an EMBL/GenBank/DDBJ whole genome shotgun (WGS) entry which is preliminary data.</text>
</comment>
<feature type="region of interest" description="Disordered" evidence="1">
    <location>
        <begin position="1"/>
        <end position="26"/>
    </location>
</feature>